<reference evidence="8 9" key="1">
    <citation type="submission" date="2021-01" db="EMBL/GenBank/DDBJ databases">
        <title>Paenibacillus sp.nov. isolated from the rhizosphere soil of tomato plant.</title>
        <authorList>
            <person name="Thin K.K."/>
            <person name="Zhang X."/>
            <person name="He S."/>
        </authorList>
    </citation>
    <scope>NUCLEOTIDE SEQUENCE [LARGE SCALE GENOMIC DNA]</scope>
    <source>
        <strain evidence="8 9">DXFW5</strain>
    </source>
</reference>
<dbReference type="EMBL" id="JADCNN020000025">
    <property type="protein sequence ID" value="MBM6997978.1"/>
    <property type="molecule type" value="Genomic_DNA"/>
</dbReference>
<feature type="transmembrane region" description="Helical" evidence="6">
    <location>
        <begin position="195"/>
        <end position="214"/>
    </location>
</feature>
<keyword evidence="6" id="KW-0813">Transport</keyword>
<dbReference type="PIRSF" id="PIRSF018968">
    <property type="entry name" value="ABC_permease_BceB"/>
    <property type="match status" value="1"/>
</dbReference>
<keyword evidence="5 6" id="KW-0472">Membrane</keyword>
<evidence type="ECO:0000256" key="5">
    <source>
        <dbReference type="ARBA" id="ARBA00023136"/>
    </source>
</evidence>
<feature type="transmembrane region" description="Helical" evidence="6">
    <location>
        <begin position="151"/>
        <end position="174"/>
    </location>
</feature>
<feature type="transmembrane region" description="Helical" evidence="6">
    <location>
        <begin position="109"/>
        <end position="131"/>
    </location>
</feature>
<keyword evidence="2 6" id="KW-1003">Cell membrane</keyword>
<dbReference type="Proteomes" id="UP001516620">
    <property type="component" value="Unassembled WGS sequence"/>
</dbReference>
<evidence type="ECO:0000256" key="6">
    <source>
        <dbReference type="PIRNR" id="PIRNR018968"/>
    </source>
</evidence>
<feature type="transmembrane region" description="Helical" evidence="6">
    <location>
        <begin position="60"/>
        <end position="80"/>
    </location>
</feature>
<organism evidence="8 9">
    <name type="scientific">Paenibacillus rhizolycopersici</name>
    <dbReference type="NCBI Taxonomy" id="2780073"/>
    <lineage>
        <taxon>Bacteria</taxon>
        <taxon>Bacillati</taxon>
        <taxon>Bacillota</taxon>
        <taxon>Bacilli</taxon>
        <taxon>Bacillales</taxon>
        <taxon>Paenibacillaceae</taxon>
        <taxon>Paenibacillus</taxon>
    </lineage>
</organism>
<feature type="transmembrane region" description="Helical" evidence="6">
    <location>
        <begin position="616"/>
        <end position="636"/>
    </location>
</feature>
<dbReference type="PANTHER" id="PTHR46795:SF1">
    <property type="entry name" value="ABC TRANSPORTER PERMEASE PROTEIN"/>
    <property type="match status" value="1"/>
</dbReference>
<feature type="transmembrane region" description="Helical" evidence="6">
    <location>
        <begin position="280"/>
        <end position="301"/>
    </location>
</feature>
<feature type="transmembrane region" description="Helical" evidence="6">
    <location>
        <begin position="226"/>
        <end position="251"/>
    </location>
</feature>
<evidence type="ECO:0000256" key="3">
    <source>
        <dbReference type="ARBA" id="ARBA00022692"/>
    </source>
</evidence>
<dbReference type="InterPro" id="IPR027022">
    <property type="entry name" value="ABC_permease_BceB-typ"/>
</dbReference>
<comment type="similarity">
    <text evidence="6">Belongs to the ABC-4 integral membrane protein family.</text>
</comment>
<proteinExistence type="inferred from homology"/>
<evidence type="ECO:0000256" key="1">
    <source>
        <dbReference type="ARBA" id="ARBA00004651"/>
    </source>
</evidence>
<comment type="subcellular location">
    <subcellularLocation>
        <location evidence="1 6">Cell membrane</location>
        <topology evidence="1 6">Multi-pass membrane protein</topology>
    </subcellularLocation>
</comment>
<feature type="domain" description="ABC3 transporter permease C-terminal" evidence="7">
    <location>
        <begin position="63"/>
        <end position="176"/>
    </location>
</feature>
<dbReference type="RefSeq" id="WP_193415422.1">
    <property type="nucleotide sequence ID" value="NZ_JADCNN020000025.1"/>
</dbReference>
<dbReference type="InterPro" id="IPR052536">
    <property type="entry name" value="ABC-4_Integral_Memb_Prot"/>
</dbReference>
<evidence type="ECO:0000313" key="8">
    <source>
        <dbReference type="EMBL" id="MBM6997978.1"/>
    </source>
</evidence>
<dbReference type="PANTHER" id="PTHR46795">
    <property type="entry name" value="ABC TRANSPORTER PERMEASE-RELATED-RELATED"/>
    <property type="match status" value="1"/>
</dbReference>
<keyword evidence="9" id="KW-1185">Reference proteome</keyword>
<dbReference type="InterPro" id="IPR003838">
    <property type="entry name" value="ABC3_permease_C"/>
</dbReference>
<sequence length="649" mass="72705">MNFLQFAFNNVRRNARAYFAYFLSSAFMVMIFFTYAMFIFHPGIAQSEMGRMTSIGMEVAEYIIFVFSILFVLFSIGSFLKARSKEFGVLSLLGATTGSINRLVFLENLIIGIGSIVAGLAGGLLLSKLFLLLSVKVTGMNRLPFYMPWKAMGFTAIAFLVLFAVLSVFTLVFFRKNQVIELLGGSSKPKTEPRVSWVLALLGVALLASAVLLLKGGEGLDFPKVMMAAATGIWGTYFFYTQVTVALIRLLRRSRRLLWRGTRLLWVSEMAYKIKDNARMLFMVTVAISLACMSVGVILAAQAQNERIYEGDPFAFSYGIYEEEFVEADVAWIDQQLSEQGIRYETIEQESFSGYLGTMESYVKVYSRSEYNKAAALLGKEMLPEIGKGQSVAHAMEGSAAERMLKGKTIPLTLSILGEPMELELLPNEVPLIGSNSYTSVVVLSDADFTELKNGLTEENQNRLYRDIEIYVPSWQHKGAPRLQDPEIVIGKRLFHGMMNRLENKVTDNYMSSRGRSYAETREQLSMLSFVGIFIAAIFSVSSASFLYFKLYSELNQDRRMYHSLSKIGLGDREMRYSSSLQIALLFFIPVVISGIQTMVVLSLLGARFLLGDVTVPVLTATGAFLAAQLLYYVVVRSRYVVQLKRVMV</sequence>
<feature type="transmembrane region" description="Helical" evidence="6">
    <location>
        <begin position="583"/>
        <end position="610"/>
    </location>
</feature>
<feature type="transmembrane region" description="Helical" evidence="6">
    <location>
        <begin position="18"/>
        <end position="40"/>
    </location>
</feature>
<keyword evidence="3 6" id="KW-0812">Transmembrane</keyword>
<feature type="transmembrane region" description="Helical" evidence="6">
    <location>
        <begin position="527"/>
        <end position="551"/>
    </location>
</feature>
<protein>
    <submittedName>
        <fullName evidence="8">ABC transporter permease</fullName>
    </submittedName>
</protein>
<accession>A0ABS2HC40</accession>
<evidence type="ECO:0000256" key="2">
    <source>
        <dbReference type="ARBA" id="ARBA00022475"/>
    </source>
</evidence>
<name>A0ABS2HC40_9BACL</name>
<keyword evidence="4 6" id="KW-1133">Transmembrane helix</keyword>
<dbReference type="Pfam" id="PF02687">
    <property type="entry name" value="FtsX"/>
    <property type="match status" value="1"/>
</dbReference>
<evidence type="ECO:0000313" key="9">
    <source>
        <dbReference type="Proteomes" id="UP001516620"/>
    </source>
</evidence>
<evidence type="ECO:0000256" key="4">
    <source>
        <dbReference type="ARBA" id="ARBA00022989"/>
    </source>
</evidence>
<comment type="caution">
    <text evidence="8">The sequence shown here is derived from an EMBL/GenBank/DDBJ whole genome shotgun (WGS) entry which is preliminary data.</text>
</comment>
<gene>
    <name evidence="8" type="ORF">IM700_020120</name>
</gene>
<evidence type="ECO:0000259" key="7">
    <source>
        <dbReference type="Pfam" id="PF02687"/>
    </source>
</evidence>